<dbReference type="PANTHER" id="PTHR47331">
    <property type="entry name" value="PHD-TYPE DOMAIN-CONTAINING PROTEIN"/>
    <property type="match status" value="1"/>
</dbReference>
<dbReference type="EMBL" id="CM016762">
    <property type="protein sequence ID" value="TMS32815.1"/>
    <property type="molecule type" value="Genomic_DNA"/>
</dbReference>
<dbReference type="Proteomes" id="UP000298663">
    <property type="component" value="Chromosome X"/>
</dbReference>
<accession>A0A4U8UL11</accession>
<name>A0A4U8UL11_STECR</name>
<dbReference type="STRING" id="34508.A0A4U8UL11"/>
<gene>
    <name evidence="2" type="ORF">L596_000616</name>
</gene>
<feature type="compositionally biased region" description="Basic residues" evidence="1">
    <location>
        <begin position="169"/>
        <end position="178"/>
    </location>
</feature>
<dbReference type="OrthoDB" id="5866796at2759"/>
<dbReference type="EMBL" id="AZBU02000001">
    <property type="protein sequence ID" value="TMS32815.1"/>
    <property type="molecule type" value="Genomic_DNA"/>
</dbReference>
<dbReference type="AlphaFoldDB" id="A0A4U8UL11"/>
<proteinExistence type="predicted"/>
<keyword evidence="3" id="KW-1185">Reference proteome</keyword>
<protein>
    <submittedName>
        <fullName evidence="2">Uncharacterized protein</fullName>
    </submittedName>
</protein>
<comment type="caution">
    <text evidence="2">The sequence shown here is derived from an EMBL/GenBank/DDBJ whole genome shotgun (WGS) entry which is preliminary data.</text>
</comment>
<reference evidence="2 3" key="2">
    <citation type="journal article" date="2019" name="G3 (Bethesda)">
        <title>Hybrid Assembly of the Genome of the Entomopathogenic Nematode Steinernema carpocapsae Identifies the X-Chromosome.</title>
        <authorList>
            <person name="Serra L."/>
            <person name="Macchietto M."/>
            <person name="Macias-Munoz A."/>
            <person name="McGill C.J."/>
            <person name="Rodriguez I.M."/>
            <person name="Rodriguez B."/>
            <person name="Murad R."/>
            <person name="Mortazavi A."/>
        </authorList>
    </citation>
    <scope>NUCLEOTIDE SEQUENCE [LARGE SCALE GENOMIC DNA]</scope>
    <source>
        <strain evidence="2 3">ALL</strain>
    </source>
</reference>
<sequence>MDHLPTGSKKEIQNAENEAVQAYFEKTLKCIEGRYEVAFPFKEGLRVHVPSNYAMAFKRMMSPTTRSRGTQSSGQDRQHIEDQLANGIIEEVPTDELYKEADVHYLPHQPVITPQKDTTKVRVVFDASAHIRGALSLNEAIHQGPAILPKITAICCASGPETSPASATSRRRSCRSASHRLTGT</sequence>
<feature type="region of interest" description="Disordered" evidence="1">
    <location>
        <begin position="159"/>
        <end position="184"/>
    </location>
</feature>
<evidence type="ECO:0000313" key="2">
    <source>
        <dbReference type="EMBL" id="TMS32815.1"/>
    </source>
</evidence>
<evidence type="ECO:0000313" key="3">
    <source>
        <dbReference type="Proteomes" id="UP000298663"/>
    </source>
</evidence>
<reference evidence="2 3" key="1">
    <citation type="journal article" date="2015" name="Genome Biol.">
        <title>Comparative genomics of Steinernema reveals deeply conserved gene regulatory networks.</title>
        <authorList>
            <person name="Dillman A.R."/>
            <person name="Macchietto M."/>
            <person name="Porter C.F."/>
            <person name="Rogers A."/>
            <person name="Williams B."/>
            <person name="Antoshechkin I."/>
            <person name="Lee M.M."/>
            <person name="Goodwin Z."/>
            <person name="Lu X."/>
            <person name="Lewis E.E."/>
            <person name="Goodrich-Blair H."/>
            <person name="Stock S.P."/>
            <person name="Adams B.J."/>
            <person name="Sternberg P.W."/>
            <person name="Mortazavi A."/>
        </authorList>
    </citation>
    <scope>NUCLEOTIDE SEQUENCE [LARGE SCALE GENOMIC DNA]</scope>
    <source>
        <strain evidence="2 3">ALL</strain>
    </source>
</reference>
<evidence type="ECO:0000256" key="1">
    <source>
        <dbReference type="SAM" id="MobiDB-lite"/>
    </source>
</evidence>
<organism evidence="2 3">
    <name type="scientific">Steinernema carpocapsae</name>
    <name type="common">Entomopathogenic nematode</name>
    <dbReference type="NCBI Taxonomy" id="34508"/>
    <lineage>
        <taxon>Eukaryota</taxon>
        <taxon>Metazoa</taxon>
        <taxon>Ecdysozoa</taxon>
        <taxon>Nematoda</taxon>
        <taxon>Chromadorea</taxon>
        <taxon>Rhabditida</taxon>
        <taxon>Tylenchina</taxon>
        <taxon>Panagrolaimomorpha</taxon>
        <taxon>Strongyloidoidea</taxon>
        <taxon>Steinernematidae</taxon>
        <taxon>Steinernema</taxon>
    </lineage>
</organism>